<dbReference type="PANTHER" id="PTHR24198:SF165">
    <property type="entry name" value="ANKYRIN REPEAT-CONTAINING PROTEIN-RELATED"/>
    <property type="match status" value="1"/>
</dbReference>
<evidence type="ECO:0000256" key="4">
    <source>
        <dbReference type="SAM" id="MobiDB-lite"/>
    </source>
</evidence>
<keyword evidence="2 3" id="KW-0040">ANK repeat</keyword>
<proteinExistence type="predicted"/>
<feature type="repeat" description="ANK" evidence="3">
    <location>
        <begin position="194"/>
        <end position="226"/>
    </location>
</feature>
<evidence type="ECO:0000313" key="7">
    <source>
        <dbReference type="EMBL" id="CAF1353152.1"/>
    </source>
</evidence>
<keyword evidence="6" id="KW-0732">Signal</keyword>
<keyword evidence="1" id="KW-0677">Repeat</keyword>
<comment type="caution">
    <text evidence="7">The sequence shown here is derived from an EMBL/GenBank/DDBJ whole genome shotgun (WGS) entry which is preliminary data.</text>
</comment>
<feature type="repeat" description="ANK" evidence="3">
    <location>
        <begin position="126"/>
        <end position="158"/>
    </location>
</feature>
<dbReference type="PROSITE" id="PS50088">
    <property type="entry name" value="ANK_REPEAT"/>
    <property type="match status" value="4"/>
</dbReference>
<evidence type="ECO:0000256" key="5">
    <source>
        <dbReference type="SAM" id="Phobius"/>
    </source>
</evidence>
<feature type="repeat" description="ANK" evidence="3">
    <location>
        <begin position="227"/>
        <end position="259"/>
    </location>
</feature>
<keyword evidence="5" id="KW-0812">Transmembrane</keyword>
<dbReference type="Gene3D" id="1.25.40.20">
    <property type="entry name" value="Ankyrin repeat-containing domain"/>
    <property type="match status" value="2"/>
</dbReference>
<dbReference type="Pfam" id="PF12796">
    <property type="entry name" value="Ank_2"/>
    <property type="match status" value="1"/>
</dbReference>
<dbReference type="AlphaFoldDB" id="A0A815HIU4"/>
<evidence type="ECO:0000256" key="6">
    <source>
        <dbReference type="SAM" id="SignalP"/>
    </source>
</evidence>
<dbReference type="PANTHER" id="PTHR24198">
    <property type="entry name" value="ANKYRIN REPEAT AND PROTEIN KINASE DOMAIN-CONTAINING PROTEIN"/>
    <property type="match status" value="1"/>
</dbReference>
<dbReference type="Proteomes" id="UP000663889">
    <property type="component" value="Unassembled WGS sequence"/>
</dbReference>
<dbReference type="Pfam" id="PF09772">
    <property type="entry name" value="Tmem26"/>
    <property type="match status" value="1"/>
</dbReference>
<evidence type="ECO:0000256" key="3">
    <source>
        <dbReference type="PROSITE-ProRule" id="PRU00023"/>
    </source>
</evidence>
<protein>
    <submittedName>
        <fullName evidence="7">Uncharacterized protein</fullName>
    </submittedName>
</protein>
<feature type="chain" id="PRO_5032552052" evidence="6">
    <location>
        <begin position="18"/>
        <end position="805"/>
    </location>
</feature>
<evidence type="ECO:0000256" key="2">
    <source>
        <dbReference type="ARBA" id="ARBA00023043"/>
    </source>
</evidence>
<dbReference type="Pfam" id="PF00023">
    <property type="entry name" value="Ank"/>
    <property type="match status" value="1"/>
</dbReference>
<feature type="transmembrane region" description="Helical" evidence="5">
    <location>
        <begin position="417"/>
        <end position="436"/>
    </location>
</feature>
<gene>
    <name evidence="7" type="ORF">SEV965_LOCUS28973</name>
</gene>
<dbReference type="SUPFAM" id="SSF48403">
    <property type="entry name" value="Ankyrin repeat"/>
    <property type="match status" value="1"/>
</dbReference>
<keyword evidence="5" id="KW-1133">Transmembrane helix</keyword>
<feature type="signal peptide" evidence="6">
    <location>
        <begin position="1"/>
        <end position="17"/>
    </location>
</feature>
<accession>A0A815HIU4</accession>
<evidence type="ECO:0000256" key="1">
    <source>
        <dbReference type="ARBA" id="ARBA00022737"/>
    </source>
</evidence>
<feature type="transmembrane region" description="Helical" evidence="5">
    <location>
        <begin position="659"/>
        <end position="678"/>
    </location>
</feature>
<organism evidence="7 8">
    <name type="scientific">Rotaria sordida</name>
    <dbReference type="NCBI Taxonomy" id="392033"/>
    <lineage>
        <taxon>Eukaryota</taxon>
        <taxon>Metazoa</taxon>
        <taxon>Spiralia</taxon>
        <taxon>Gnathifera</taxon>
        <taxon>Rotifera</taxon>
        <taxon>Eurotatoria</taxon>
        <taxon>Bdelloidea</taxon>
        <taxon>Philodinida</taxon>
        <taxon>Philodinidae</taxon>
        <taxon>Rotaria</taxon>
    </lineage>
</organism>
<dbReference type="InterPro" id="IPR036770">
    <property type="entry name" value="Ankyrin_rpt-contain_sf"/>
</dbReference>
<dbReference type="PROSITE" id="PS50297">
    <property type="entry name" value="ANK_REP_REGION"/>
    <property type="match status" value="3"/>
</dbReference>
<feature type="transmembrane region" description="Helical" evidence="5">
    <location>
        <begin position="575"/>
        <end position="594"/>
    </location>
</feature>
<dbReference type="InterPro" id="IPR002110">
    <property type="entry name" value="Ankyrin_rpt"/>
</dbReference>
<keyword evidence="5" id="KW-0472">Membrane</keyword>
<dbReference type="InterPro" id="IPR019169">
    <property type="entry name" value="Transmembrane_26"/>
</dbReference>
<dbReference type="EMBL" id="CAJNOU010002841">
    <property type="protein sequence ID" value="CAF1353152.1"/>
    <property type="molecule type" value="Genomic_DNA"/>
</dbReference>
<dbReference type="SMART" id="SM00248">
    <property type="entry name" value="ANK"/>
    <property type="match status" value="6"/>
</dbReference>
<feature type="region of interest" description="Disordered" evidence="4">
    <location>
        <begin position="328"/>
        <end position="356"/>
    </location>
</feature>
<name>A0A815HIU4_9BILA</name>
<feature type="repeat" description="ANK" evidence="3">
    <location>
        <begin position="260"/>
        <end position="293"/>
    </location>
</feature>
<reference evidence="7" key="1">
    <citation type="submission" date="2021-02" db="EMBL/GenBank/DDBJ databases">
        <authorList>
            <person name="Nowell W R."/>
        </authorList>
    </citation>
    <scope>NUCLEOTIDE SEQUENCE</scope>
</reference>
<evidence type="ECO:0000313" key="8">
    <source>
        <dbReference type="Proteomes" id="UP000663889"/>
    </source>
</evidence>
<sequence>MLIAFLFNLFFIQIIFTTITSITYSCWTNSTCGCSLNSALLTKLVGGDEATMNSWVCEQLMLFKRARELALDIYHGLIQGTVRDIAKCSKIIKAIDDNSIDDLRTILTQLNHKDIEDYLRRPVDSMKRTPLHFAAWAENTDILEILLDYINEPDIEDKTGATPMMFVVGSGNNCLKKMTMLINKHVNVNKKDKSGWTLLHAAVQTKRRDILELLLVNGANIHIIDGDNRSLLHIACDNGDISLVKYLLEQGVSLKSKDKNGWTPLHIACGPADDYELVHYLIQKGADPHAYDTNECMPIHLATQFNAKKVVQYLKTLDDLDTDIDNDDSSSDLDIGNDTYESDNVFESEPPSGRVSQKSNVSIEMIELSLPHGLICAWRVVETNDNQYCWVILVGLGFLLVETGIVVWLRNGREFKTVAFCIIFYLTCSVPSLWIIHVETANRKLYRLAENKLNARAAIPSSHIRQRNTLSNSTLFSSDPLRIRRVLPTTTQLILSIGHIECHDKAWYYMEEQRWLDAIQETLLIVLTLSRLLISHEHMTIEKSGIILVVTLINVADLLSISHSLQYHDVIIERVWMYIGLILLTIALFEMAFIDTDGLISSSNENTTYYPGRILSRRINFFQDQNICPLFRSLFIHDGLLLLYRMFLASKVRCSKPSIILFMSKNILMIAFHCYRVYNIAKKHKRKRPFDTYELLISTPIPSRNYHYKSYGYERQNRLNQEHKLLHRTIRRPLSIAHRRITKTQRAFRNFTPESISYPFARRRNDGGRARTAFALYGLPFPTARIPRPATISSTSSLVAKALVH</sequence>
<feature type="transmembrane region" description="Helical" evidence="5">
    <location>
        <begin position="390"/>
        <end position="410"/>
    </location>
</feature>